<evidence type="ECO:0000313" key="2">
    <source>
        <dbReference type="Proteomes" id="UP001177021"/>
    </source>
</evidence>
<keyword evidence="2" id="KW-1185">Reference proteome</keyword>
<name>A0ACB0K8N7_TRIPR</name>
<protein>
    <submittedName>
        <fullName evidence="1">Uncharacterized protein</fullName>
    </submittedName>
</protein>
<organism evidence="1 2">
    <name type="scientific">Trifolium pratense</name>
    <name type="common">Red clover</name>
    <dbReference type="NCBI Taxonomy" id="57577"/>
    <lineage>
        <taxon>Eukaryota</taxon>
        <taxon>Viridiplantae</taxon>
        <taxon>Streptophyta</taxon>
        <taxon>Embryophyta</taxon>
        <taxon>Tracheophyta</taxon>
        <taxon>Spermatophyta</taxon>
        <taxon>Magnoliopsida</taxon>
        <taxon>eudicotyledons</taxon>
        <taxon>Gunneridae</taxon>
        <taxon>Pentapetalae</taxon>
        <taxon>rosids</taxon>
        <taxon>fabids</taxon>
        <taxon>Fabales</taxon>
        <taxon>Fabaceae</taxon>
        <taxon>Papilionoideae</taxon>
        <taxon>50 kb inversion clade</taxon>
        <taxon>NPAAA clade</taxon>
        <taxon>Hologalegina</taxon>
        <taxon>IRL clade</taxon>
        <taxon>Trifolieae</taxon>
        <taxon>Trifolium</taxon>
    </lineage>
</organism>
<sequence>MMHILIQIWKWLMQPKLWRFVGFVSSIVGLLCYGLSSSFNYLFGDWNLLKIFLYSVFSLIISLIILFAKTWQHSTSLRFKAHAAFLVLTITSLYSFFFDKVMNGKPDAYSLLSCAAFAIMLLSLSRKTQCGFEVDLLYFFLGCLIVQLMKIKLQLFIVGAGFGYLIIILRSSFSSIDVVIYNEDLTSPQDENLVIIEVNSDSLQLTSTDIGSSMVEQLSNYVKALRQENSNIIEKLGDDSGFIMSDPDFMIKALPTETIDNLHKTAKLMVSAGFEKDFSDVYISCRKECLVECLTRLGFKKLNIEDIQMLSWMEIEDGLKRWIKASKLALKILFPTERRLCDRVFFGFSSTADLSFMNVCMEFTLQLLNFADAIAIGSRSHERLFSVIDMFETMRDLIPEFESLFRDQYSLSLQNEATTIWKKLGEAIRGIFMKLENLIRRDRAKAAVPGGGLHPITRYVMNYLRAACRSRQTLEQVFEDYGHPLKEYPKIDDRMSSSSSLSVQMDWIMELLESNLEAKSKIYKDPALCYVFLMNNCRYIVQKAEDSELGSLLGDDWIKKHTAKIRQYHVQYQIRSWNKVFGLLKVKYNGSIPPKGVAKVMKKKLKSFNMVFDDLCRVQSSWYIFDEQLREEIRISIEKLLLPAYENFMARFHNIAEVGKHAEKYIKYETEEIEARLNDLFQGSSGSTGSRKRS</sequence>
<evidence type="ECO:0000313" key="1">
    <source>
        <dbReference type="EMBL" id="CAJ2652688.1"/>
    </source>
</evidence>
<dbReference type="Proteomes" id="UP001177021">
    <property type="component" value="Unassembled WGS sequence"/>
</dbReference>
<reference evidence="1" key="1">
    <citation type="submission" date="2023-10" db="EMBL/GenBank/DDBJ databases">
        <authorList>
            <person name="Rodriguez Cubillos JULIANA M."/>
            <person name="De Vega J."/>
        </authorList>
    </citation>
    <scope>NUCLEOTIDE SEQUENCE</scope>
</reference>
<accession>A0ACB0K8N7</accession>
<comment type="caution">
    <text evidence="1">The sequence shown here is derived from an EMBL/GenBank/DDBJ whole genome shotgun (WGS) entry which is preliminary data.</text>
</comment>
<proteinExistence type="predicted"/>
<dbReference type="EMBL" id="CASHSV030000206">
    <property type="protein sequence ID" value="CAJ2652688.1"/>
    <property type="molecule type" value="Genomic_DNA"/>
</dbReference>
<gene>
    <name evidence="1" type="ORF">MILVUS5_LOCUS20135</name>
</gene>